<dbReference type="EMBL" id="BASE01000060">
    <property type="protein sequence ID" value="GAM14579.1"/>
    <property type="molecule type" value="Genomic_DNA"/>
</dbReference>
<dbReference type="Pfam" id="PF07995">
    <property type="entry name" value="GSDH"/>
    <property type="match status" value="1"/>
</dbReference>
<dbReference type="STRING" id="1321606.SAMD00020551_2730"/>
<proteinExistence type="predicted"/>
<accession>A0A0A8X5N0</accession>
<dbReference type="InterPro" id="IPR011042">
    <property type="entry name" value="6-blade_b-propeller_TolB-like"/>
</dbReference>
<dbReference type="Proteomes" id="UP000031014">
    <property type="component" value="Unassembled WGS sequence"/>
</dbReference>
<dbReference type="InterPro" id="IPR011041">
    <property type="entry name" value="Quinoprot_gluc/sorb_DH_b-prop"/>
</dbReference>
<evidence type="ECO:0000313" key="4">
    <source>
        <dbReference type="Proteomes" id="UP000031014"/>
    </source>
</evidence>
<dbReference type="Gene3D" id="2.120.10.30">
    <property type="entry name" value="TolB, C-terminal domain"/>
    <property type="match status" value="1"/>
</dbReference>
<organism evidence="3 4">
    <name type="scientific">Mesobacillus selenatarsenatis (strain DSM 18680 / JCM 14380 / FERM P-15431 / SF-1)</name>
    <dbReference type="NCBI Taxonomy" id="1321606"/>
    <lineage>
        <taxon>Bacteria</taxon>
        <taxon>Bacillati</taxon>
        <taxon>Bacillota</taxon>
        <taxon>Bacilli</taxon>
        <taxon>Bacillales</taxon>
        <taxon>Bacillaceae</taxon>
        <taxon>Mesobacillus</taxon>
    </lineage>
</organism>
<feature type="signal peptide" evidence="1">
    <location>
        <begin position="1"/>
        <end position="21"/>
    </location>
</feature>
<dbReference type="PANTHER" id="PTHR19328">
    <property type="entry name" value="HEDGEHOG-INTERACTING PROTEIN"/>
    <property type="match status" value="1"/>
</dbReference>
<protein>
    <recommendedName>
        <fullName evidence="2">Glucose/Sorbosone dehydrogenase domain-containing protein</fullName>
    </recommendedName>
</protein>
<name>A0A0A8X5N0_MESS1</name>
<reference evidence="3 4" key="1">
    <citation type="submission" date="2013-06" db="EMBL/GenBank/DDBJ databases">
        <title>Whole genome shotgun sequence of Bacillus selenatarsenatis SF-1.</title>
        <authorList>
            <person name="Kuroda M."/>
            <person name="Sei K."/>
            <person name="Yamashita M."/>
            <person name="Ike M."/>
        </authorList>
    </citation>
    <scope>NUCLEOTIDE SEQUENCE [LARGE SCALE GENOMIC DNA]</scope>
    <source>
        <strain evidence="3 4">SF-1</strain>
    </source>
</reference>
<evidence type="ECO:0000259" key="2">
    <source>
        <dbReference type="Pfam" id="PF07995"/>
    </source>
</evidence>
<dbReference type="SUPFAM" id="SSF50952">
    <property type="entry name" value="Soluble quinoprotein glucose dehydrogenase"/>
    <property type="match status" value="1"/>
</dbReference>
<sequence length="365" mass="39759">MKRLSYVLLAMLMMMAGCSTGGDETKPAGEVNQEPEDKEAVAQADQLEVVAENLEVPWSINKSGETFYLSERPGSIVKVEGGSTERQKVTFKKKVSQAAEAGFLGFVLAPDFEQSNKAFAYYTYENGTGQFNRIVELALKNGEWLEGKLLLDKIPSGRFHHGGRLKIGPDGKLYATTGDAATNPEIAQDLDSLGGKVLRLNLDGTVPADNPFEASYVYSYGHRNPQGLAWSKDGTLYASEHGPSAHDEINLIEAGKNYGWPEITGDDTKQGMEAPIFHSGSNTWAPSGMAAHEGKLYVATLRGNALREFDPAANSTREVVTGLGRIRDVIVDGDDLYFISNNTDGRGTPSEGDDKLYRVKLQDLR</sequence>
<keyword evidence="1" id="KW-0732">Signal</keyword>
<feature type="domain" description="Glucose/Sorbosone dehydrogenase" evidence="2">
    <location>
        <begin position="54"/>
        <end position="346"/>
    </location>
</feature>
<keyword evidence="4" id="KW-1185">Reference proteome</keyword>
<dbReference type="OrthoDB" id="9770043at2"/>
<evidence type="ECO:0000313" key="3">
    <source>
        <dbReference type="EMBL" id="GAM14579.1"/>
    </source>
</evidence>
<dbReference type="PANTHER" id="PTHR19328:SF13">
    <property type="entry name" value="HIPL1 PROTEIN"/>
    <property type="match status" value="1"/>
</dbReference>
<dbReference type="AlphaFoldDB" id="A0A0A8X5N0"/>
<dbReference type="InterPro" id="IPR012938">
    <property type="entry name" value="Glc/Sorbosone_DH"/>
</dbReference>
<dbReference type="PROSITE" id="PS51257">
    <property type="entry name" value="PROKAR_LIPOPROTEIN"/>
    <property type="match status" value="1"/>
</dbReference>
<feature type="chain" id="PRO_5002042555" description="Glucose/Sorbosone dehydrogenase domain-containing protein" evidence="1">
    <location>
        <begin position="22"/>
        <end position="365"/>
    </location>
</feature>
<gene>
    <name evidence="3" type="ORF">SAMD00020551_2730</name>
</gene>
<evidence type="ECO:0000256" key="1">
    <source>
        <dbReference type="SAM" id="SignalP"/>
    </source>
</evidence>
<dbReference type="RefSeq" id="WP_041966310.1">
    <property type="nucleotide sequence ID" value="NZ_BASE01000060.1"/>
</dbReference>
<comment type="caution">
    <text evidence="3">The sequence shown here is derived from an EMBL/GenBank/DDBJ whole genome shotgun (WGS) entry which is preliminary data.</text>
</comment>